<dbReference type="Pfam" id="PF06891">
    <property type="entry name" value="P2_Phage_GpR"/>
    <property type="match status" value="1"/>
</dbReference>
<evidence type="ECO:0000313" key="3">
    <source>
        <dbReference type="Proteomes" id="UP000252795"/>
    </source>
</evidence>
<protein>
    <submittedName>
        <fullName evidence="2">Tail completion protein R (GpR)</fullName>
    </submittedName>
</protein>
<dbReference type="RefSeq" id="WP_113878916.1">
    <property type="nucleotide sequence ID" value="NZ_QNSA01000001.1"/>
</dbReference>
<sequence length="154" mass="17566">MKKLADLRNHILANVSDLKRNPDKLLSFIEDGNIEFWQGPNLSHMYTLPIRIIVTDYSGDLDHLILPILSWLAYREPGADPQRSISFEAELLNNNSYDISITVNVTERVIVNALETGFQTEHVLPEPEMQMNPDAEWQIIMDLHGLTEQVPGDD</sequence>
<evidence type="ECO:0000313" key="2">
    <source>
        <dbReference type="EMBL" id="RCW37849.1"/>
    </source>
</evidence>
<accession>A0A368V9M5</accession>
<dbReference type="EMBL" id="QNSA01000001">
    <property type="protein sequence ID" value="RBP77003.1"/>
    <property type="molecule type" value="Genomic_DNA"/>
</dbReference>
<gene>
    <name evidence="2" type="ORF">DET51_101186</name>
    <name evidence="1" type="ORF">DET64_101187</name>
</gene>
<dbReference type="Proteomes" id="UP000253065">
    <property type="component" value="Unassembled WGS sequence"/>
</dbReference>
<evidence type="ECO:0000313" key="4">
    <source>
        <dbReference type="Proteomes" id="UP000253065"/>
    </source>
</evidence>
<dbReference type="InterPro" id="IPR009678">
    <property type="entry name" value="Phage_tail_completion_R"/>
</dbReference>
<evidence type="ECO:0000313" key="1">
    <source>
        <dbReference type="EMBL" id="RBP77003.1"/>
    </source>
</evidence>
<keyword evidence="4" id="KW-1185">Reference proteome</keyword>
<name>A0A368V9M5_MARNT</name>
<dbReference type="EMBL" id="QPJB01000001">
    <property type="protein sequence ID" value="RCW37849.1"/>
    <property type="molecule type" value="Genomic_DNA"/>
</dbReference>
<reference evidence="2 3" key="1">
    <citation type="submission" date="2018-07" db="EMBL/GenBank/DDBJ databases">
        <title>Freshwater and sediment microbial communities from various areas in North America, analyzing microbe dynamics in response to fracking.</title>
        <authorList>
            <person name="Lamendella R."/>
        </authorList>
    </citation>
    <scope>NUCLEOTIDE SEQUENCE [LARGE SCALE GENOMIC DNA]</scope>
    <source>
        <strain evidence="2 3">114E</strain>
        <strain evidence="1 4">114E_o</strain>
    </source>
</reference>
<dbReference type="Proteomes" id="UP000252795">
    <property type="component" value="Unassembled WGS sequence"/>
</dbReference>
<comment type="caution">
    <text evidence="2">The sequence shown here is derived from an EMBL/GenBank/DDBJ whole genome shotgun (WGS) entry which is preliminary data.</text>
</comment>
<organism evidence="2 3">
    <name type="scientific">Marinobacter nauticus</name>
    <name type="common">Marinobacter hydrocarbonoclasticus</name>
    <name type="synonym">Marinobacter aquaeolei</name>
    <dbReference type="NCBI Taxonomy" id="2743"/>
    <lineage>
        <taxon>Bacteria</taxon>
        <taxon>Pseudomonadati</taxon>
        <taxon>Pseudomonadota</taxon>
        <taxon>Gammaproteobacteria</taxon>
        <taxon>Pseudomonadales</taxon>
        <taxon>Marinobacteraceae</taxon>
        <taxon>Marinobacter</taxon>
    </lineage>
</organism>
<dbReference type="AlphaFoldDB" id="A0A368V9M5"/>
<proteinExistence type="predicted"/>